<dbReference type="AlphaFoldDB" id="A0A1L9UT94"/>
<name>A0A1L9UT94_ASPBC</name>
<sequence length="92" mass="9748">MSCNAVYDMMHLGSGTGWLARWPARAGGACYLPNSGKCCAGGWILTLMEIGDIRTFMETRMEGCGGVSGVCLLGCCCGRLGCLWLLVSDDCI</sequence>
<organism evidence="1 2">
    <name type="scientific">Aspergillus brasiliensis (strain CBS 101740 / IMI 381727 / IBT 21946)</name>
    <dbReference type="NCBI Taxonomy" id="767769"/>
    <lineage>
        <taxon>Eukaryota</taxon>
        <taxon>Fungi</taxon>
        <taxon>Dikarya</taxon>
        <taxon>Ascomycota</taxon>
        <taxon>Pezizomycotina</taxon>
        <taxon>Eurotiomycetes</taxon>
        <taxon>Eurotiomycetidae</taxon>
        <taxon>Eurotiales</taxon>
        <taxon>Aspergillaceae</taxon>
        <taxon>Aspergillus</taxon>
        <taxon>Aspergillus subgen. Circumdati</taxon>
    </lineage>
</organism>
<evidence type="ECO:0000313" key="2">
    <source>
        <dbReference type="Proteomes" id="UP000184499"/>
    </source>
</evidence>
<gene>
    <name evidence="1" type="ORF">ASPBRDRAFT_40030</name>
</gene>
<dbReference type="GeneID" id="93576750"/>
<reference evidence="2" key="1">
    <citation type="journal article" date="2017" name="Genome Biol.">
        <title>Comparative genomics reveals high biological diversity and specific adaptations in the industrially and medically important fungal genus Aspergillus.</title>
        <authorList>
            <person name="de Vries R.P."/>
            <person name="Riley R."/>
            <person name="Wiebenga A."/>
            <person name="Aguilar-Osorio G."/>
            <person name="Amillis S."/>
            <person name="Uchima C.A."/>
            <person name="Anderluh G."/>
            <person name="Asadollahi M."/>
            <person name="Askin M."/>
            <person name="Barry K."/>
            <person name="Battaglia E."/>
            <person name="Bayram O."/>
            <person name="Benocci T."/>
            <person name="Braus-Stromeyer S.A."/>
            <person name="Caldana C."/>
            <person name="Canovas D."/>
            <person name="Cerqueira G.C."/>
            <person name="Chen F."/>
            <person name="Chen W."/>
            <person name="Choi C."/>
            <person name="Clum A."/>
            <person name="Dos Santos R.A."/>
            <person name="Damasio A.R."/>
            <person name="Diallinas G."/>
            <person name="Emri T."/>
            <person name="Fekete E."/>
            <person name="Flipphi M."/>
            <person name="Freyberg S."/>
            <person name="Gallo A."/>
            <person name="Gournas C."/>
            <person name="Habgood R."/>
            <person name="Hainaut M."/>
            <person name="Harispe M.L."/>
            <person name="Henrissat B."/>
            <person name="Hilden K.S."/>
            <person name="Hope R."/>
            <person name="Hossain A."/>
            <person name="Karabika E."/>
            <person name="Karaffa L."/>
            <person name="Karanyi Z."/>
            <person name="Krasevec N."/>
            <person name="Kuo A."/>
            <person name="Kusch H."/>
            <person name="LaButti K."/>
            <person name="Lagendijk E.L."/>
            <person name="Lapidus A."/>
            <person name="Levasseur A."/>
            <person name="Lindquist E."/>
            <person name="Lipzen A."/>
            <person name="Logrieco A.F."/>
            <person name="MacCabe A."/>
            <person name="Maekelae M.R."/>
            <person name="Malavazi I."/>
            <person name="Melin P."/>
            <person name="Meyer V."/>
            <person name="Mielnichuk N."/>
            <person name="Miskei M."/>
            <person name="Molnar A.P."/>
            <person name="Mule G."/>
            <person name="Ngan C.Y."/>
            <person name="Orejas M."/>
            <person name="Orosz E."/>
            <person name="Ouedraogo J.P."/>
            <person name="Overkamp K.M."/>
            <person name="Park H.-S."/>
            <person name="Perrone G."/>
            <person name="Piumi F."/>
            <person name="Punt P.J."/>
            <person name="Ram A.F."/>
            <person name="Ramon A."/>
            <person name="Rauscher S."/>
            <person name="Record E."/>
            <person name="Riano-Pachon D.M."/>
            <person name="Robert V."/>
            <person name="Roehrig J."/>
            <person name="Ruller R."/>
            <person name="Salamov A."/>
            <person name="Salih N.S."/>
            <person name="Samson R.A."/>
            <person name="Sandor E."/>
            <person name="Sanguinetti M."/>
            <person name="Schuetze T."/>
            <person name="Sepcic K."/>
            <person name="Shelest E."/>
            <person name="Sherlock G."/>
            <person name="Sophianopoulou V."/>
            <person name="Squina F.M."/>
            <person name="Sun H."/>
            <person name="Susca A."/>
            <person name="Todd R.B."/>
            <person name="Tsang A."/>
            <person name="Unkles S.E."/>
            <person name="van de Wiele N."/>
            <person name="van Rossen-Uffink D."/>
            <person name="Oliveira J.V."/>
            <person name="Vesth T.C."/>
            <person name="Visser J."/>
            <person name="Yu J.-H."/>
            <person name="Zhou M."/>
            <person name="Andersen M.R."/>
            <person name="Archer D.B."/>
            <person name="Baker S.E."/>
            <person name="Benoit I."/>
            <person name="Brakhage A.A."/>
            <person name="Braus G.H."/>
            <person name="Fischer R."/>
            <person name="Frisvad J.C."/>
            <person name="Goldman G.H."/>
            <person name="Houbraken J."/>
            <person name="Oakley B."/>
            <person name="Pocsi I."/>
            <person name="Scazzocchio C."/>
            <person name="Seiboth B."/>
            <person name="vanKuyk P.A."/>
            <person name="Wortman J."/>
            <person name="Dyer P.S."/>
            <person name="Grigoriev I.V."/>
        </authorList>
    </citation>
    <scope>NUCLEOTIDE SEQUENCE [LARGE SCALE GENOMIC DNA]</scope>
    <source>
        <strain evidence="2">CBS 101740 / IMI 381727 / IBT 21946</strain>
    </source>
</reference>
<keyword evidence="2" id="KW-1185">Reference proteome</keyword>
<proteinExistence type="predicted"/>
<dbReference type="EMBL" id="KV878681">
    <property type="protein sequence ID" value="OJJ74810.1"/>
    <property type="molecule type" value="Genomic_DNA"/>
</dbReference>
<accession>A0A1L9UT94</accession>
<dbReference type="RefSeq" id="XP_067482058.1">
    <property type="nucleotide sequence ID" value="XM_067624262.1"/>
</dbReference>
<dbReference type="VEuPathDB" id="FungiDB:ASPBRDRAFT_40030"/>
<dbReference type="Proteomes" id="UP000184499">
    <property type="component" value="Unassembled WGS sequence"/>
</dbReference>
<protein>
    <submittedName>
        <fullName evidence="1">Uncharacterized protein</fullName>
    </submittedName>
</protein>
<evidence type="ECO:0000313" key="1">
    <source>
        <dbReference type="EMBL" id="OJJ74810.1"/>
    </source>
</evidence>